<dbReference type="Pfam" id="PF04095">
    <property type="entry name" value="NAPRTase"/>
    <property type="match status" value="1"/>
</dbReference>
<dbReference type="InterPro" id="IPR041529">
    <property type="entry name" value="DUF5598"/>
</dbReference>
<dbReference type="EMBL" id="BAABFT010000008">
    <property type="protein sequence ID" value="GAA4327786.1"/>
    <property type="molecule type" value="Genomic_DNA"/>
</dbReference>
<keyword evidence="2" id="KW-0662">Pyridine nucleotide biosynthesis</keyword>
<dbReference type="Gene3D" id="3.20.20.70">
    <property type="entry name" value="Aldolase class I"/>
    <property type="match status" value="1"/>
</dbReference>
<dbReference type="InterPro" id="IPR013785">
    <property type="entry name" value="Aldolase_TIM"/>
</dbReference>
<protein>
    <recommendedName>
        <fullName evidence="7">Nicotinamide phosphoribosyltransferase</fullName>
        <ecNumber evidence="6">2.4.2.12</ecNumber>
    </recommendedName>
</protein>
<comment type="catalytic activity">
    <reaction evidence="8">
        <text>beta-nicotinamide D-ribonucleotide + diphosphate = 5-phospho-alpha-D-ribose 1-diphosphate + nicotinamide + H(+)</text>
        <dbReference type="Rhea" id="RHEA:16149"/>
        <dbReference type="ChEBI" id="CHEBI:14649"/>
        <dbReference type="ChEBI" id="CHEBI:15378"/>
        <dbReference type="ChEBI" id="CHEBI:17154"/>
        <dbReference type="ChEBI" id="CHEBI:33019"/>
        <dbReference type="ChEBI" id="CHEBI:58017"/>
        <dbReference type="EC" id="2.4.2.12"/>
    </reaction>
    <physiologicalReaction direction="right-to-left" evidence="8">
        <dbReference type="Rhea" id="RHEA:16151"/>
    </physiologicalReaction>
</comment>
<dbReference type="GO" id="GO:0016757">
    <property type="term" value="F:glycosyltransferase activity"/>
    <property type="evidence" value="ECO:0007669"/>
    <property type="project" value="UniProtKB-KW"/>
</dbReference>
<evidence type="ECO:0000259" key="9">
    <source>
        <dbReference type="Pfam" id="PF04095"/>
    </source>
</evidence>
<dbReference type="InterPro" id="IPR041525">
    <property type="entry name" value="N/Namide_PRibTrfase"/>
</dbReference>
<feature type="domain" description="Nicotinate/nicotinamide phosphoribosyltransferase" evidence="9">
    <location>
        <begin position="176"/>
        <end position="454"/>
    </location>
</feature>
<evidence type="ECO:0000256" key="6">
    <source>
        <dbReference type="ARBA" id="ARBA00035024"/>
    </source>
</evidence>
<keyword evidence="12" id="KW-1185">Reference proteome</keyword>
<dbReference type="Proteomes" id="UP001500582">
    <property type="component" value="Unassembled WGS sequence"/>
</dbReference>
<keyword evidence="3 11" id="KW-0328">Glycosyltransferase</keyword>
<evidence type="ECO:0000256" key="7">
    <source>
        <dbReference type="ARBA" id="ARBA00035036"/>
    </source>
</evidence>
<evidence type="ECO:0000256" key="2">
    <source>
        <dbReference type="ARBA" id="ARBA00022642"/>
    </source>
</evidence>
<dbReference type="InterPro" id="IPR016471">
    <property type="entry name" value="Nicotinamide_PRibTrfase"/>
</dbReference>
<reference evidence="12" key="1">
    <citation type="journal article" date="2019" name="Int. J. Syst. Evol. Microbiol.">
        <title>The Global Catalogue of Microorganisms (GCM) 10K type strain sequencing project: providing services to taxonomists for standard genome sequencing and annotation.</title>
        <authorList>
            <consortium name="The Broad Institute Genomics Platform"/>
            <consortium name="The Broad Institute Genome Sequencing Center for Infectious Disease"/>
            <person name="Wu L."/>
            <person name="Ma J."/>
        </authorList>
    </citation>
    <scope>NUCLEOTIDE SEQUENCE [LARGE SCALE GENOMIC DNA]</scope>
    <source>
        <strain evidence="12">JCM 17705</strain>
    </source>
</reference>
<proteinExistence type="inferred from homology"/>
<dbReference type="SUPFAM" id="SSF51690">
    <property type="entry name" value="Nicotinate/Quinolinate PRTase C-terminal domain-like"/>
    <property type="match status" value="1"/>
</dbReference>
<evidence type="ECO:0000256" key="4">
    <source>
        <dbReference type="ARBA" id="ARBA00022679"/>
    </source>
</evidence>
<dbReference type="EC" id="2.4.2.12" evidence="6"/>
<evidence type="ECO:0000256" key="8">
    <source>
        <dbReference type="ARBA" id="ARBA00047835"/>
    </source>
</evidence>
<accession>A0ABP8GP22</accession>
<evidence type="ECO:0000256" key="1">
    <source>
        <dbReference type="ARBA" id="ARBA00010897"/>
    </source>
</evidence>
<evidence type="ECO:0000256" key="3">
    <source>
        <dbReference type="ARBA" id="ARBA00022676"/>
    </source>
</evidence>
<dbReference type="PIRSF" id="PIRSF005943">
    <property type="entry name" value="NMPRT"/>
    <property type="match status" value="1"/>
</dbReference>
<name>A0ABP8GP22_9SPHI</name>
<dbReference type="PANTHER" id="PTHR43816">
    <property type="entry name" value="NICOTINAMIDE PHOSPHORIBOSYLTRANSFERASE"/>
    <property type="match status" value="1"/>
</dbReference>
<organism evidence="11 12">
    <name type="scientific">Mucilaginibacter gynuensis</name>
    <dbReference type="NCBI Taxonomy" id="1302236"/>
    <lineage>
        <taxon>Bacteria</taxon>
        <taxon>Pseudomonadati</taxon>
        <taxon>Bacteroidota</taxon>
        <taxon>Sphingobacteriia</taxon>
        <taxon>Sphingobacteriales</taxon>
        <taxon>Sphingobacteriaceae</taxon>
        <taxon>Mucilaginibacter</taxon>
    </lineage>
</organism>
<evidence type="ECO:0000256" key="5">
    <source>
        <dbReference type="ARBA" id="ARBA00035007"/>
    </source>
</evidence>
<gene>
    <name evidence="11" type="ORF">GCM10023149_31420</name>
</gene>
<evidence type="ECO:0000313" key="11">
    <source>
        <dbReference type="EMBL" id="GAA4327786.1"/>
    </source>
</evidence>
<dbReference type="NCBIfam" id="NF006629">
    <property type="entry name" value="PRK09198.1"/>
    <property type="match status" value="1"/>
</dbReference>
<evidence type="ECO:0000259" key="10">
    <source>
        <dbReference type="Pfam" id="PF18127"/>
    </source>
</evidence>
<dbReference type="Pfam" id="PF18127">
    <property type="entry name" value="NAMPT_N"/>
    <property type="match status" value="1"/>
</dbReference>
<dbReference type="InterPro" id="IPR036068">
    <property type="entry name" value="Nicotinate_pribotase-like_C"/>
</dbReference>
<comment type="pathway">
    <text evidence="5">Cofactor biosynthesis; NAD(+) biosynthesis; nicotinamide D-ribonucleotide from 5-phospho-alpha-D-ribose 1-diphosphate and nicotinamide: step 1/1.</text>
</comment>
<comment type="similarity">
    <text evidence="1">Belongs to the NAPRTase family.</text>
</comment>
<sequence length="471" mass="52721">MQRDNLILMADAYKYAHHKLYYPGTTQIYSYLESRGGMFNETIFFGLQYFLKEYLQGPAFTQNDIDEADGFLKQVFGRDDVFDKAKFQYILDKYDGRLPVKIKAVAEGTAVPTSNVLMTIENTDAECYWLTNFLETLLMQLWYPSTVATLSNQIRKVVTQYYNETATEGSDAGIDFVLNDFGFRGVSSMESAKLGGAAHLLNFKGSDNLAGSVMAMQYYDAGHVHGMSIPATEHSICTLLGKEGEQEVFRHVLKTFPTGTIACVSDSYNIFRACEEYWGEELKAEILNRKGTLVIRPDSGDPVMTLLAIFEILFKKFGYTVNEKGYKVLPPQLRVIQGDGVNYEAIKGLYQTLKENHISAENLVLGMGGALLQKVDRDTQRFAIKCSSAVLNGNQVNVEKAPTEMDAEGNITGSFKKSKGGRLKLVKINGIFKTVRQQQNPELPDQLQTVFENGELYNTLTFGQVIENTKA</sequence>
<dbReference type="PANTHER" id="PTHR43816:SF1">
    <property type="entry name" value="NICOTINAMIDE PHOSPHORIBOSYLTRANSFERASE"/>
    <property type="match status" value="1"/>
</dbReference>
<dbReference type="RefSeq" id="WP_345212079.1">
    <property type="nucleotide sequence ID" value="NZ_BAABFT010000008.1"/>
</dbReference>
<feature type="domain" description="Nicotinamide phosphoribosyltransferase N-terminal" evidence="10">
    <location>
        <begin position="5"/>
        <end position="102"/>
    </location>
</feature>
<evidence type="ECO:0000313" key="12">
    <source>
        <dbReference type="Proteomes" id="UP001500582"/>
    </source>
</evidence>
<keyword evidence="4" id="KW-0808">Transferase</keyword>
<comment type="caution">
    <text evidence="11">The sequence shown here is derived from an EMBL/GenBank/DDBJ whole genome shotgun (WGS) entry which is preliminary data.</text>
</comment>